<comment type="caution">
    <text evidence="1">The sequence shown here is derived from an EMBL/GenBank/DDBJ whole genome shotgun (WGS) entry which is preliminary data.</text>
</comment>
<organism evidence="1 2">
    <name type="scientific">Alteromonas profundi</name>
    <dbReference type="NCBI Taxonomy" id="2696062"/>
    <lineage>
        <taxon>Bacteria</taxon>
        <taxon>Pseudomonadati</taxon>
        <taxon>Pseudomonadota</taxon>
        <taxon>Gammaproteobacteria</taxon>
        <taxon>Alteromonadales</taxon>
        <taxon>Alteromonadaceae</taxon>
        <taxon>Alteromonas/Salinimonas group</taxon>
        <taxon>Alteromonas</taxon>
    </lineage>
</organism>
<accession>A0A7X5LPH4</accession>
<name>A0A7X5LPH4_9ALTE</name>
<protein>
    <submittedName>
        <fullName evidence="1">Uncharacterized protein</fullName>
    </submittedName>
</protein>
<gene>
    <name evidence="1" type="ORF">GTH32_18265</name>
</gene>
<evidence type="ECO:0000313" key="2">
    <source>
        <dbReference type="Proteomes" id="UP000470213"/>
    </source>
</evidence>
<dbReference type="RefSeq" id="WP_163088483.1">
    <property type="nucleotide sequence ID" value="NZ_JAAAWN010000041.1"/>
</dbReference>
<sequence>MAIGFIKKATIKSFTKKALSVLPFTLNDDKRFGLAIHIISQGLAHKLTSHTSPFENSNFLQDQWEIIDYCLDVTSKAVGITAERLDEISRHAYESVPEENRLELSKITIDFMASKSAIDSKKLIGRAICLMHADTQ</sequence>
<dbReference type="Proteomes" id="UP000470213">
    <property type="component" value="Unassembled WGS sequence"/>
</dbReference>
<reference evidence="1 2" key="1">
    <citation type="submission" date="2020-01" db="EMBL/GenBank/DDBJ databases">
        <authorList>
            <person name="Chen J."/>
            <person name="Zhu S."/>
            <person name="Yang J."/>
        </authorList>
    </citation>
    <scope>NUCLEOTIDE SEQUENCE [LARGE SCALE GENOMIC DNA]</scope>
    <source>
        <strain evidence="1 2">345S023</strain>
    </source>
</reference>
<proteinExistence type="predicted"/>
<dbReference type="AlphaFoldDB" id="A0A7X5LPH4"/>
<evidence type="ECO:0000313" key="1">
    <source>
        <dbReference type="EMBL" id="NDV93117.1"/>
    </source>
</evidence>
<dbReference type="EMBL" id="JAAAWN010000041">
    <property type="protein sequence ID" value="NDV93117.1"/>
    <property type="molecule type" value="Genomic_DNA"/>
</dbReference>
<keyword evidence="2" id="KW-1185">Reference proteome</keyword>